<feature type="transmembrane region" description="Helical" evidence="1">
    <location>
        <begin position="139"/>
        <end position="160"/>
    </location>
</feature>
<dbReference type="AlphaFoldDB" id="A0A323V3U1"/>
<keyword evidence="4" id="KW-1185">Reference proteome</keyword>
<evidence type="ECO:0000313" key="2">
    <source>
        <dbReference type="EMBL" id="MBB3674989.1"/>
    </source>
</evidence>
<gene>
    <name evidence="3" type="ORF">DMO24_20480</name>
    <name evidence="2" type="ORF">FHX36_000724</name>
</gene>
<keyword evidence="1" id="KW-0812">Transmembrane</keyword>
<dbReference type="Proteomes" id="UP000247602">
    <property type="component" value="Unassembled WGS sequence"/>
</dbReference>
<dbReference type="EMBL" id="QKNV01000326">
    <property type="protein sequence ID" value="PZA19489.1"/>
    <property type="molecule type" value="Genomic_DNA"/>
</dbReference>
<feature type="transmembrane region" description="Helical" evidence="1">
    <location>
        <begin position="211"/>
        <end position="235"/>
    </location>
</feature>
<protein>
    <submittedName>
        <fullName evidence="2">ABC-2 type transport system permease protein</fullName>
    </submittedName>
</protein>
<reference evidence="3 4" key="1">
    <citation type="submission" date="2018-06" db="EMBL/GenBank/DDBJ databases">
        <title>Draft genome sequence of Modestobacter versicolor CP153-2.</title>
        <authorList>
            <person name="Gundlapally S.R."/>
        </authorList>
    </citation>
    <scope>NUCLEOTIDE SEQUENCE [LARGE SCALE GENOMIC DNA]</scope>
    <source>
        <strain evidence="3 4">CP153-2</strain>
    </source>
</reference>
<feature type="transmembrane region" description="Helical" evidence="1">
    <location>
        <begin position="94"/>
        <end position="119"/>
    </location>
</feature>
<reference evidence="2 5" key="2">
    <citation type="submission" date="2020-08" db="EMBL/GenBank/DDBJ databases">
        <title>Sequencing the genomes of 1000 actinobacteria strains.</title>
        <authorList>
            <person name="Klenk H.-P."/>
        </authorList>
    </citation>
    <scope>NUCLEOTIDE SEQUENCE [LARGE SCALE GENOMIC DNA]</scope>
    <source>
        <strain evidence="2 5">DSM 16678</strain>
    </source>
</reference>
<evidence type="ECO:0000256" key="1">
    <source>
        <dbReference type="SAM" id="Phobius"/>
    </source>
</evidence>
<keyword evidence="1" id="KW-1133">Transmembrane helix</keyword>
<comment type="caution">
    <text evidence="3">The sequence shown here is derived from an EMBL/GenBank/DDBJ whole genome shotgun (WGS) entry which is preliminary data.</text>
</comment>
<feature type="transmembrane region" description="Helical" evidence="1">
    <location>
        <begin position="55"/>
        <end position="73"/>
    </location>
</feature>
<evidence type="ECO:0000313" key="4">
    <source>
        <dbReference type="Proteomes" id="UP000247602"/>
    </source>
</evidence>
<keyword evidence="1" id="KW-0472">Membrane</keyword>
<evidence type="ECO:0000313" key="5">
    <source>
        <dbReference type="Proteomes" id="UP000580718"/>
    </source>
</evidence>
<dbReference type="RefSeq" id="WP_110554067.1">
    <property type="nucleotide sequence ID" value="NZ_JACIBU010000001.1"/>
</dbReference>
<accession>A0A323V3U1</accession>
<dbReference type="Proteomes" id="UP000580718">
    <property type="component" value="Unassembled WGS sequence"/>
</dbReference>
<dbReference type="EMBL" id="JACIBU010000001">
    <property type="protein sequence ID" value="MBB3674989.1"/>
    <property type="molecule type" value="Genomic_DNA"/>
</dbReference>
<feature type="transmembrane region" description="Helical" evidence="1">
    <location>
        <begin position="23"/>
        <end position="43"/>
    </location>
</feature>
<sequence>MTAGLSGAVRSEWVKLRSLRSTVACYAVIATVLVALYGLYLLLPEAGGYDSALTALLLAELLVAGTAVLAGAGEHSAGTARTTFTAVPRRARVLLARFVVHTGAVVALLVLAAAVGWSVAAVAAPDAVHGPAHPLVLRAALGTVLALGCVVVLGVAVGMLTRSPAAGLTTTFVLLVVPVVVVTAPEVTAYLPGRALQALVLPPAPPEAHLLPPWAAGLVLVAWAAGSAVLAGVVLRRRDV</sequence>
<evidence type="ECO:0000313" key="3">
    <source>
        <dbReference type="EMBL" id="PZA19489.1"/>
    </source>
</evidence>
<proteinExistence type="predicted"/>
<feature type="transmembrane region" description="Helical" evidence="1">
    <location>
        <begin position="172"/>
        <end position="191"/>
    </location>
</feature>
<organism evidence="3 4">
    <name type="scientific">Modestobacter versicolor</name>
    <dbReference type="NCBI Taxonomy" id="429133"/>
    <lineage>
        <taxon>Bacteria</taxon>
        <taxon>Bacillati</taxon>
        <taxon>Actinomycetota</taxon>
        <taxon>Actinomycetes</taxon>
        <taxon>Geodermatophilales</taxon>
        <taxon>Geodermatophilaceae</taxon>
        <taxon>Modestobacter</taxon>
    </lineage>
</organism>
<name>A0A323V3U1_9ACTN</name>